<evidence type="ECO:0000259" key="1">
    <source>
        <dbReference type="Pfam" id="PF13460"/>
    </source>
</evidence>
<sequence>MHVLVLGATGYIGSRLIPALLDAGHEVVAASRNLASLDRFGWAAEVRAIEFDASDPESVRAGFAQAGDIDVVYYLVHGIGEKNFRDIDRAAAENVAAGARDRGVGRIVYLGGFVPDDAELSEHLESRAEVGKALDIKGGPDLVWLKAAVVIGAGSTSFEMVRYLSDRLAVIPLPTWVDNPMDPISVRDAVYYLTAAATDKVPPGSYDISSADTGSYSALLFAYLRAIKAPRVGVVMPSVDVRLAGFVSGLLVPIPSGLASDLVRSLDYPMKASEHTIRDHVPDPPGGLLTVRQAVERSVASGLPRPVNRLPDIHHLADTDPGWAGGDLMRVKREVRDRAVQAAGVVAGLISAVRGAT</sequence>
<dbReference type="SUPFAM" id="SSF51735">
    <property type="entry name" value="NAD(P)-binding Rossmann-fold domains"/>
    <property type="match status" value="1"/>
</dbReference>
<dbReference type="Proteomes" id="UP000247591">
    <property type="component" value="Unassembled WGS sequence"/>
</dbReference>
<reference evidence="2 3" key="1">
    <citation type="submission" date="2018-06" db="EMBL/GenBank/DDBJ databases">
        <title>Genomic Encyclopedia of Type Strains, Phase IV (KMG-IV): sequencing the most valuable type-strain genomes for metagenomic binning, comparative biology and taxonomic classification.</title>
        <authorList>
            <person name="Goeker M."/>
        </authorList>
    </citation>
    <scope>NUCLEOTIDE SEQUENCE [LARGE SCALE GENOMIC DNA]</scope>
    <source>
        <strain evidence="2 3">DSM 45521</strain>
    </source>
</reference>
<protein>
    <submittedName>
        <fullName evidence="2">Uncharacterized protein YbjT (DUF2867 family)</fullName>
    </submittedName>
</protein>
<comment type="caution">
    <text evidence="2">The sequence shown here is derived from an EMBL/GenBank/DDBJ whole genome shotgun (WGS) entry which is preliminary data.</text>
</comment>
<dbReference type="InterPro" id="IPR016040">
    <property type="entry name" value="NAD(P)-bd_dom"/>
</dbReference>
<dbReference type="RefSeq" id="WP_110472880.1">
    <property type="nucleotide sequence ID" value="NZ_QJSP01000028.1"/>
</dbReference>
<name>A0A318RFY7_WILLI</name>
<dbReference type="Gene3D" id="3.40.50.720">
    <property type="entry name" value="NAD(P)-binding Rossmann-like Domain"/>
    <property type="match status" value="1"/>
</dbReference>
<dbReference type="InterPro" id="IPR051207">
    <property type="entry name" value="ComplexI_NDUFA9_subunit"/>
</dbReference>
<dbReference type="OrthoDB" id="9774199at2"/>
<dbReference type="PANTHER" id="PTHR12126">
    <property type="entry name" value="NADH-UBIQUINONE OXIDOREDUCTASE 39 KDA SUBUNIT-RELATED"/>
    <property type="match status" value="1"/>
</dbReference>
<proteinExistence type="predicted"/>
<evidence type="ECO:0000313" key="3">
    <source>
        <dbReference type="Proteomes" id="UP000247591"/>
    </source>
</evidence>
<evidence type="ECO:0000313" key="2">
    <source>
        <dbReference type="EMBL" id="PYE11910.1"/>
    </source>
</evidence>
<dbReference type="Pfam" id="PF13460">
    <property type="entry name" value="NAD_binding_10"/>
    <property type="match status" value="1"/>
</dbReference>
<dbReference type="GO" id="GO:0044877">
    <property type="term" value="F:protein-containing complex binding"/>
    <property type="evidence" value="ECO:0007669"/>
    <property type="project" value="TreeGrafter"/>
</dbReference>
<organism evidence="2 3">
    <name type="scientific">Williamsia limnetica</name>
    <dbReference type="NCBI Taxonomy" id="882452"/>
    <lineage>
        <taxon>Bacteria</taxon>
        <taxon>Bacillati</taxon>
        <taxon>Actinomycetota</taxon>
        <taxon>Actinomycetes</taxon>
        <taxon>Mycobacteriales</taxon>
        <taxon>Nocardiaceae</taxon>
        <taxon>Williamsia</taxon>
    </lineage>
</organism>
<feature type="domain" description="NAD(P)-binding" evidence="1">
    <location>
        <begin position="7"/>
        <end position="117"/>
    </location>
</feature>
<gene>
    <name evidence="2" type="ORF">DFR67_12836</name>
</gene>
<dbReference type="PANTHER" id="PTHR12126:SF11">
    <property type="entry name" value="NADH DEHYDROGENASE [UBIQUINONE] 1 ALPHA SUBCOMPLEX SUBUNIT 9, MITOCHONDRIAL"/>
    <property type="match status" value="1"/>
</dbReference>
<keyword evidence="3" id="KW-1185">Reference proteome</keyword>
<dbReference type="EMBL" id="QJSP01000028">
    <property type="protein sequence ID" value="PYE11910.1"/>
    <property type="molecule type" value="Genomic_DNA"/>
</dbReference>
<dbReference type="InterPro" id="IPR036291">
    <property type="entry name" value="NAD(P)-bd_dom_sf"/>
</dbReference>
<accession>A0A318RFY7</accession>
<dbReference type="AlphaFoldDB" id="A0A318RFY7"/>